<comment type="subcellular location">
    <subcellularLocation>
        <location evidence="1">Membrane</location>
        <topology evidence="1">Multi-pass membrane protein</topology>
    </subcellularLocation>
</comment>
<evidence type="ECO:0000313" key="8">
    <source>
        <dbReference type="EMBL" id="UUI73495.1"/>
    </source>
</evidence>
<evidence type="ECO:0000256" key="4">
    <source>
        <dbReference type="ARBA" id="ARBA00023136"/>
    </source>
</evidence>
<evidence type="ECO:0000256" key="5">
    <source>
        <dbReference type="SAM" id="Coils"/>
    </source>
</evidence>
<dbReference type="InterPro" id="IPR023908">
    <property type="entry name" value="xxxLxxG_rpt"/>
</dbReference>
<feature type="transmembrane region" description="Helical" evidence="6">
    <location>
        <begin position="493"/>
        <end position="513"/>
    </location>
</feature>
<dbReference type="NCBIfam" id="TIGR03057">
    <property type="entry name" value="xxxLxxG_by_4"/>
    <property type="match status" value="4"/>
</dbReference>
<feature type="transmembrane region" description="Helical" evidence="6">
    <location>
        <begin position="22"/>
        <end position="41"/>
    </location>
</feature>
<dbReference type="InterPro" id="IPR017500">
    <property type="entry name" value="Phage_infect_YhgE_N"/>
</dbReference>
<dbReference type="Proteomes" id="UP001316384">
    <property type="component" value="Chromosome"/>
</dbReference>
<evidence type="ECO:0000256" key="1">
    <source>
        <dbReference type="ARBA" id="ARBA00004141"/>
    </source>
</evidence>
<keyword evidence="2 6" id="KW-0812">Transmembrane</keyword>
<dbReference type="InterPro" id="IPR017501">
    <property type="entry name" value="Phage_infect_YhgE_C"/>
</dbReference>
<dbReference type="RefSeq" id="WP_227578606.1">
    <property type="nucleotide sequence ID" value="NZ_CP101987.1"/>
</dbReference>
<keyword evidence="3 6" id="KW-1133">Transmembrane helix</keyword>
<protein>
    <submittedName>
        <fullName evidence="8">YhgE/Pip domain-containing protein</fullName>
    </submittedName>
</protein>
<proteinExistence type="predicted"/>
<dbReference type="Gene3D" id="1.10.287.950">
    <property type="entry name" value="Methyl-accepting chemotaxis protein"/>
    <property type="match status" value="1"/>
</dbReference>
<dbReference type="InterPro" id="IPR013525">
    <property type="entry name" value="ABC2_TM"/>
</dbReference>
<dbReference type="InterPro" id="IPR051328">
    <property type="entry name" value="T7SS_ABC-Transporter"/>
</dbReference>
<gene>
    <name evidence="8" type="ORF">NP048_08730</name>
</gene>
<dbReference type="NCBIfam" id="TIGR03062">
    <property type="entry name" value="pip_yhgE_Cterm"/>
    <property type="match status" value="1"/>
</dbReference>
<dbReference type="Pfam" id="PF12698">
    <property type="entry name" value="ABC2_membrane_3"/>
    <property type="match status" value="1"/>
</dbReference>
<name>A0ABY5KWI6_9CELL</name>
<dbReference type="EMBL" id="CP101987">
    <property type="protein sequence ID" value="UUI73495.1"/>
    <property type="molecule type" value="Genomic_DNA"/>
</dbReference>
<keyword evidence="4 6" id="KW-0472">Membrane</keyword>
<reference evidence="8 9" key="1">
    <citation type="submission" date="2022-07" db="EMBL/GenBank/DDBJ databases">
        <title>Novel species in genus cellulomonas.</title>
        <authorList>
            <person name="Ye L."/>
        </authorList>
    </citation>
    <scope>NUCLEOTIDE SEQUENCE [LARGE SCALE GENOMIC DNA]</scope>
    <source>
        <strain evidence="9">zg-B89</strain>
    </source>
</reference>
<feature type="domain" description="ABC-2 type transporter transmembrane" evidence="7">
    <location>
        <begin position="486"/>
        <end position="668"/>
    </location>
</feature>
<evidence type="ECO:0000313" key="9">
    <source>
        <dbReference type="Proteomes" id="UP001316384"/>
    </source>
</evidence>
<dbReference type="PANTHER" id="PTHR43077">
    <property type="entry name" value="TRANSPORT PERMEASE YVFS-RELATED"/>
    <property type="match status" value="1"/>
</dbReference>
<evidence type="ECO:0000256" key="2">
    <source>
        <dbReference type="ARBA" id="ARBA00022692"/>
    </source>
</evidence>
<feature type="transmembrane region" description="Helical" evidence="6">
    <location>
        <begin position="595"/>
        <end position="614"/>
    </location>
</feature>
<feature type="coiled-coil region" evidence="5">
    <location>
        <begin position="284"/>
        <end position="372"/>
    </location>
</feature>
<feature type="transmembrane region" description="Helical" evidence="6">
    <location>
        <begin position="563"/>
        <end position="588"/>
    </location>
</feature>
<dbReference type="PANTHER" id="PTHR43077:SF5">
    <property type="entry name" value="PHAGE INFECTION PROTEIN"/>
    <property type="match status" value="1"/>
</dbReference>
<feature type="transmembrane region" description="Helical" evidence="6">
    <location>
        <begin position="534"/>
        <end position="557"/>
    </location>
</feature>
<keyword evidence="9" id="KW-1185">Reference proteome</keyword>
<evidence type="ECO:0000256" key="6">
    <source>
        <dbReference type="SAM" id="Phobius"/>
    </source>
</evidence>
<evidence type="ECO:0000256" key="3">
    <source>
        <dbReference type="ARBA" id="ARBA00022989"/>
    </source>
</evidence>
<evidence type="ECO:0000259" key="7">
    <source>
        <dbReference type="Pfam" id="PF12698"/>
    </source>
</evidence>
<dbReference type="NCBIfam" id="TIGR03061">
    <property type="entry name" value="pip_yhgE_Nterm"/>
    <property type="match status" value="1"/>
</dbReference>
<sequence length="688" mass="71477">MIATRLAGSELRRLATGTLPKLALLALIVIPSLYSGLYLFANEDPYGHLDEVPAALVVADRGATTTDEDGGGTRRVDYGAQVADRLTGGKGGFRWVRTTQRDAEAGVRSGRFDAALIIGSTFSQDLVSSAQYKPKQASLTLVTNDANNYLSTTIANTIADDVRDAIATEVGTEAAGLFLQGFGSIHTNLAQGVQGADRLVEGAGELAAGTAELVGGTARLATGAAETSRGAAELAGGLDTLRADTRTLPDATRRLAAGAAKVAAGDAQIDRIAAEVQAGFTRAATEAQAAARAAEEGARRVEERRATEQGQSLDDAYTALEGARAAVQRELAALQEEGQLTPEQVQALTDPLPRLQGELAAAEAALHKATTDLKALDVGAGEVARGNQALANATPRLAQGIADAAAGAGQLSSGTAQVSQGADELASSSVTLRDGTQQLASGVTELRDGLQSGLGRIPDLDEQTERDTARTIGDPVRVADDQLARAGSYGAGLAPFFMSLATWIGGYVLFLLVKPLSSRALATGRHAWQAAVGGWLPAALIGVLQVGLMYLLVTYALDITPVYGGATIALLVVASATFVAILQALNVWFGAVGEFLGLVLMLVQLVTAGGTFPWQTIPEPLLSLHRVLPMSYTVEGLRQTLYGGDLATAARYTVLLLVVFVVALAATAWAAHRQRVWTPTSLQPELVL</sequence>
<accession>A0ABY5KWI6</accession>
<organism evidence="8 9">
    <name type="scientific">Cellulomonas xiejunii</name>
    <dbReference type="NCBI Taxonomy" id="2968083"/>
    <lineage>
        <taxon>Bacteria</taxon>
        <taxon>Bacillati</taxon>
        <taxon>Actinomycetota</taxon>
        <taxon>Actinomycetes</taxon>
        <taxon>Micrococcales</taxon>
        <taxon>Cellulomonadaceae</taxon>
        <taxon>Cellulomonas</taxon>
    </lineage>
</organism>
<keyword evidence="5" id="KW-0175">Coiled coil</keyword>
<feature type="transmembrane region" description="Helical" evidence="6">
    <location>
        <begin position="649"/>
        <end position="671"/>
    </location>
</feature>